<dbReference type="PANTHER" id="PTHR13504:SF38">
    <property type="entry name" value="FIDO DOMAIN-CONTAINING PROTEIN"/>
    <property type="match status" value="1"/>
</dbReference>
<protein>
    <submittedName>
        <fullName evidence="2">Huntington interacting protein HYPE</fullName>
    </submittedName>
</protein>
<organism evidence="2">
    <name type="scientific">hydrothermal vent metagenome</name>
    <dbReference type="NCBI Taxonomy" id="652676"/>
    <lineage>
        <taxon>unclassified sequences</taxon>
        <taxon>metagenomes</taxon>
        <taxon>ecological metagenomes</taxon>
    </lineage>
</organism>
<dbReference type="InterPro" id="IPR036388">
    <property type="entry name" value="WH-like_DNA-bd_sf"/>
</dbReference>
<evidence type="ECO:0000313" key="2">
    <source>
        <dbReference type="EMBL" id="SFV61819.1"/>
    </source>
</evidence>
<accession>A0A1W1C7T3</accession>
<reference evidence="2" key="1">
    <citation type="submission" date="2016-10" db="EMBL/GenBank/DDBJ databases">
        <authorList>
            <person name="de Groot N.N."/>
        </authorList>
    </citation>
    <scope>NUCLEOTIDE SEQUENCE</scope>
</reference>
<sequence>MPYQPPYTITSKILTQVSNIVELLSDLKQTTGLLNTPKLRKKNRIKSITGTLQIEGNSFTEEKVTSVINGARVLGTVREVAEVEGAIEAYDFLEKYRYANEKDLLLAHKKMMGKLLNNAGAYRHTNVGVGGQEGVTHVAPPPNMVQTLMGDLFSWLKSSDEHLLVVSCIFHYEFEFIHPFSDGNGRIGRLWQSVILTYYKSIFAQIPIESVVRENQKEYYQALEDAGSMGESTPFIEFMLDVILKTLKKLEEENQKVGIKVGEKVGINLTENQKKIIGYMMENPKISAKKLSELVGISSRKIEENIKKLKEEKIIERVGANRGGYWKLWLHGGRK</sequence>
<dbReference type="Gene3D" id="1.10.3290.10">
    <property type="entry name" value="Fido-like domain"/>
    <property type="match status" value="1"/>
</dbReference>
<dbReference type="Gene3D" id="1.10.10.10">
    <property type="entry name" value="Winged helix-like DNA-binding domain superfamily/Winged helix DNA-binding domain"/>
    <property type="match status" value="1"/>
</dbReference>
<dbReference type="CDD" id="cd00090">
    <property type="entry name" value="HTH_ARSR"/>
    <property type="match status" value="1"/>
</dbReference>
<dbReference type="SUPFAM" id="SSF46785">
    <property type="entry name" value="Winged helix' DNA-binding domain"/>
    <property type="match status" value="1"/>
</dbReference>
<dbReference type="InterPro" id="IPR036597">
    <property type="entry name" value="Fido-like_dom_sf"/>
</dbReference>
<dbReference type="PANTHER" id="PTHR13504">
    <property type="entry name" value="FIDO DOMAIN-CONTAINING PROTEIN DDB_G0283145"/>
    <property type="match status" value="1"/>
</dbReference>
<gene>
    <name evidence="2" type="ORF">MNB_SV-12-949</name>
</gene>
<dbReference type="EMBL" id="FPHE01000108">
    <property type="protein sequence ID" value="SFV61819.1"/>
    <property type="molecule type" value="Genomic_DNA"/>
</dbReference>
<dbReference type="PROSITE" id="PS51459">
    <property type="entry name" value="FIDO"/>
    <property type="match status" value="1"/>
</dbReference>
<dbReference type="AlphaFoldDB" id="A0A1W1C7T3"/>
<evidence type="ECO:0000259" key="1">
    <source>
        <dbReference type="PROSITE" id="PS51459"/>
    </source>
</evidence>
<feature type="domain" description="Fido" evidence="1">
    <location>
        <begin position="99"/>
        <end position="241"/>
    </location>
</feature>
<dbReference type="Pfam" id="PF13412">
    <property type="entry name" value="HTH_24"/>
    <property type="match status" value="1"/>
</dbReference>
<dbReference type="InterPro" id="IPR011991">
    <property type="entry name" value="ArsR-like_HTH"/>
</dbReference>
<dbReference type="InterPro" id="IPR040198">
    <property type="entry name" value="Fido_containing"/>
</dbReference>
<dbReference type="InterPro" id="IPR036390">
    <property type="entry name" value="WH_DNA-bd_sf"/>
</dbReference>
<dbReference type="InterPro" id="IPR003812">
    <property type="entry name" value="Fido"/>
</dbReference>
<dbReference type="SUPFAM" id="SSF140931">
    <property type="entry name" value="Fic-like"/>
    <property type="match status" value="1"/>
</dbReference>
<name>A0A1W1C7T3_9ZZZZ</name>
<proteinExistence type="predicted"/>
<dbReference type="Pfam" id="PF02661">
    <property type="entry name" value="Fic"/>
    <property type="match status" value="1"/>
</dbReference>